<evidence type="ECO:0000259" key="6">
    <source>
        <dbReference type="Pfam" id="PF23494"/>
    </source>
</evidence>
<dbReference type="Pfam" id="PF23494">
    <property type="entry name" value="bPH_10"/>
    <property type="match status" value="1"/>
</dbReference>
<dbReference type="Pfam" id="PF23493">
    <property type="entry name" value="CysS_C"/>
    <property type="match status" value="1"/>
</dbReference>
<accession>A0A4Z0KJN6</accession>
<keyword evidence="4" id="KW-0472">Membrane</keyword>
<dbReference type="EMBL" id="RHFF01000007">
    <property type="protein sequence ID" value="TGD39092.1"/>
    <property type="molecule type" value="Genomic_DNA"/>
</dbReference>
<comment type="caution">
    <text evidence="7">The sequence shown here is derived from an EMBL/GenBank/DDBJ whole genome shotgun (WGS) entry which is preliminary data.</text>
</comment>
<keyword evidence="4" id="KW-1133">Transmembrane helix</keyword>
<dbReference type="GO" id="GO:0004812">
    <property type="term" value="F:aminoacyl-tRNA ligase activity"/>
    <property type="evidence" value="ECO:0007669"/>
    <property type="project" value="InterPro"/>
</dbReference>
<dbReference type="Gene3D" id="1.20.120.1910">
    <property type="entry name" value="Cysteine-tRNA ligase, C-terminal anti-codon recognition domain"/>
    <property type="match status" value="1"/>
</dbReference>
<proteinExistence type="predicted"/>
<keyword evidence="1" id="KW-0436">Ligase</keyword>
<sequence>MTENHVAIAIPTRWIVGVRIAGAVLGFGAAFVIGPIVNWLLGLAGDAPGPLRLAAGLPLMWAIPALTIAGLGLGFWITREWQKENGIITVSPDGVTVQRGGAGGHVARDRIDEVFSDGRDLILVDEHTNELLRAKTDKMLLPRLRQAFVGFGYHWQGTTDPHEHAFETWVDGNGQLSDRVQDLLRARQRALADKRFGAAEDARDDLRDLGIVVRDRNDAQQYRVVPDQR</sequence>
<evidence type="ECO:0000313" key="7">
    <source>
        <dbReference type="EMBL" id="TGD39092.1"/>
    </source>
</evidence>
<dbReference type="AlphaFoldDB" id="A0A4Z0KJN6"/>
<dbReference type="Proteomes" id="UP000297736">
    <property type="component" value="Unassembled WGS sequence"/>
</dbReference>
<evidence type="ECO:0000256" key="3">
    <source>
        <dbReference type="ARBA" id="ARBA00022840"/>
    </source>
</evidence>
<dbReference type="SUPFAM" id="SSF47323">
    <property type="entry name" value="Anticodon-binding domain of a subclass of class I aminoacyl-tRNA synthetases"/>
    <property type="match status" value="1"/>
</dbReference>
<evidence type="ECO:0000259" key="5">
    <source>
        <dbReference type="Pfam" id="PF23493"/>
    </source>
</evidence>
<feature type="domain" description="Cysteinyl-tRNA ligase anticodon binding" evidence="5">
    <location>
        <begin position="175"/>
        <end position="223"/>
    </location>
</feature>
<name>A0A4Z0KJN6_BREAU</name>
<reference evidence="7 8" key="1">
    <citation type="submission" date="2018-10" db="EMBL/GenBank/DDBJ databases">
        <title>Brevibacterium genomes from Austrain hard cheese rinds.</title>
        <authorList>
            <person name="Anast J.M."/>
            <person name="Dzieciol M."/>
            <person name="Schultz D.L."/>
            <person name="Mann E."/>
            <person name="Wagner M."/>
            <person name="Schmitz-Esser S."/>
        </authorList>
    </citation>
    <scope>NUCLEOTIDE SEQUENCE [LARGE SCALE GENOMIC DNA]</scope>
    <source>
        <strain evidence="7 8">L261</strain>
    </source>
</reference>
<dbReference type="InterPro" id="IPR056411">
    <property type="entry name" value="CysS_C"/>
</dbReference>
<feature type="domain" description="YqeB PH" evidence="6">
    <location>
        <begin position="8"/>
        <end position="156"/>
    </location>
</feature>
<feature type="transmembrane region" description="Helical" evidence="4">
    <location>
        <begin position="20"/>
        <end position="41"/>
    </location>
</feature>
<evidence type="ECO:0000256" key="4">
    <source>
        <dbReference type="SAM" id="Phobius"/>
    </source>
</evidence>
<evidence type="ECO:0008006" key="9">
    <source>
        <dbReference type="Google" id="ProtNLM"/>
    </source>
</evidence>
<protein>
    <recommendedName>
        <fullName evidence="9">DUF308 domain-containing protein</fullName>
    </recommendedName>
</protein>
<dbReference type="GO" id="GO:0006418">
    <property type="term" value="P:tRNA aminoacylation for protein translation"/>
    <property type="evidence" value="ECO:0007669"/>
    <property type="project" value="InterPro"/>
</dbReference>
<keyword evidence="4" id="KW-0812">Transmembrane</keyword>
<organism evidence="7 8">
    <name type="scientific">Brevibacterium aurantiacum</name>
    <dbReference type="NCBI Taxonomy" id="273384"/>
    <lineage>
        <taxon>Bacteria</taxon>
        <taxon>Bacillati</taxon>
        <taxon>Actinomycetota</taxon>
        <taxon>Actinomycetes</taxon>
        <taxon>Micrococcales</taxon>
        <taxon>Brevibacteriaceae</taxon>
        <taxon>Brevibacterium</taxon>
    </lineage>
</organism>
<keyword evidence="3" id="KW-0067">ATP-binding</keyword>
<evidence type="ECO:0000313" key="8">
    <source>
        <dbReference type="Proteomes" id="UP000297736"/>
    </source>
</evidence>
<gene>
    <name evidence="7" type="ORF">EB834_09065</name>
</gene>
<keyword evidence="2" id="KW-0547">Nucleotide-binding</keyword>
<dbReference type="RefSeq" id="WP_135447260.1">
    <property type="nucleotide sequence ID" value="NZ_JBQDCY010000072.1"/>
</dbReference>
<evidence type="ECO:0000256" key="1">
    <source>
        <dbReference type="ARBA" id="ARBA00022598"/>
    </source>
</evidence>
<dbReference type="GO" id="GO:0005524">
    <property type="term" value="F:ATP binding"/>
    <property type="evidence" value="ECO:0007669"/>
    <property type="project" value="UniProtKB-KW"/>
</dbReference>
<dbReference type="InterPro" id="IPR009080">
    <property type="entry name" value="tRNAsynth_Ia_anticodon-bd"/>
</dbReference>
<evidence type="ECO:0000256" key="2">
    <source>
        <dbReference type="ARBA" id="ARBA00022741"/>
    </source>
</evidence>
<dbReference type="InterPro" id="IPR057798">
    <property type="entry name" value="PH_YqeB"/>
</dbReference>
<feature type="transmembrane region" description="Helical" evidence="4">
    <location>
        <begin position="53"/>
        <end position="77"/>
    </location>
</feature>